<sequence>MAPSFQLSLFLPPLTGESDMLAYSLYSFERRQTRNGGHQKLRLFHFYGNQITIFNLFLGDVISARKIEQRHTLA</sequence>
<reference evidence="1 2" key="1">
    <citation type="submission" date="2019-04" db="EMBL/GenBank/DDBJ databases">
        <title>Friends and foes A comparative genomics study of 23 Aspergillus species from section Flavi.</title>
        <authorList>
            <consortium name="DOE Joint Genome Institute"/>
            <person name="Kjaerbolling I."/>
            <person name="Vesth T."/>
            <person name="Frisvad J.C."/>
            <person name="Nybo J.L."/>
            <person name="Theobald S."/>
            <person name="Kildgaard S."/>
            <person name="Isbrandt T."/>
            <person name="Kuo A."/>
            <person name="Sato A."/>
            <person name="Lyhne E.K."/>
            <person name="Kogle M.E."/>
            <person name="Wiebenga A."/>
            <person name="Kun R.S."/>
            <person name="Lubbers R.J."/>
            <person name="Makela M.R."/>
            <person name="Barry K."/>
            <person name="Chovatia M."/>
            <person name="Clum A."/>
            <person name="Daum C."/>
            <person name="Haridas S."/>
            <person name="He G."/>
            <person name="LaButti K."/>
            <person name="Lipzen A."/>
            <person name="Mondo S."/>
            <person name="Riley R."/>
            <person name="Salamov A."/>
            <person name="Simmons B.A."/>
            <person name="Magnuson J.K."/>
            <person name="Henrissat B."/>
            <person name="Mortensen U.H."/>
            <person name="Larsen T.O."/>
            <person name="Devries R.P."/>
            <person name="Grigoriev I.V."/>
            <person name="Machida M."/>
            <person name="Baker S.E."/>
            <person name="Andersen M.R."/>
        </authorList>
    </citation>
    <scope>NUCLEOTIDE SEQUENCE [LARGE SCALE GENOMIC DNA]</scope>
    <source>
        <strain evidence="1 2">CBS 151.66</strain>
    </source>
</reference>
<keyword evidence="2" id="KW-1185">Reference proteome</keyword>
<dbReference type="AlphaFoldDB" id="A0A5N5WTW6"/>
<accession>A0A5N5WTW6</accession>
<proteinExistence type="predicted"/>
<dbReference type="Proteomes" id="UP000326565">
    <property type="component" value="Unassembled WGS sequence"/>
</dbReference>
<evidence type="ECO:0000313" key="2">
    <source>
        <dbReference type="Proteomes" id="UP000326565"/>
    </source>
</evidence>
<gene>
    <name evidence="1" type="ORF">BDV29DRAFT_180639</name>
</gene>
<name>A0A5N5WTW6_9EURO</name>
<protein>
    <submittedName>
        <fullName evidence="1">Uncharacterized protein</fullName>
    </submittedName>
</protein>
<evidence type="ECO:0000313" key="1">
    <source>
        <dbReference type="EMBL" id="KAB8070644.1"/>
    </source>
</evidence>
<organism evidence="1 2">
    <name type="scientific">Aspergillus leporis</name>
    <dbReference type="NCBI Taxonomy" id="41062"/>
    <lineage>
        <taxon>Eukaryota</taxon>
        <taxon>Fungi</taxon>
        <taxon>Dikarya</taxon>
        <taxon>Ascomycota</taxon>
        <taxon>Pezizomycotina</taxon>
        <taxon>Eurotiomycetes</taxon>
        <taxon>Eurotiomycetidae</taxon>
        <taxon>Eurotiales</taxon>
        <taxon>Aspergillaceae</taxon>
        <taxon>Aspergillus</taxon>
        <taxon>Aspergillus subgen. Circumdati</taxon>
    </lineage>
</organism>
<dbReference type="EMBL" id="ML732296">
    <property type="protein sequence ID" value="KAB8070644.1"/>
    <property type="molecule type" value="Genomic_DNA"/>
</dbReference>